<accession>A0A7S4RJE3</accession>
<gene>
    <name evidence="2" type="ORF">DBRI00130_LOCUS19798</name>
</gene>
<evidence type="ECO:0000313" key="2">
    <source>
        <dbReference type="EMBL" id="CAE4616542.1"/>
    </source>
</evidence>
<sequence>MNPADGSAEQINQREEERDDCHVLKKTHSSISTSPTEEDCAITVLTHLENVTELSRSLIPVEILQKNDKAKLKKNFSKKLGRKNVKKMTWEIDAREGDNKTNKTGSIAKKFFPKRKKQANEIYLDPTVPSGIFKPPIDVDLSTNYLIALENLQRQSPNSSNDSIASSLARMDIWINKSPAWDLDSGSENGGSISDISETLLMAGEF</sequence>
<evidence type="ECO:0000256" key="1">
    <source>
        <dbReference type="SAM" id="MobiDB-lite"/>
    </source>
</evidence>
<name>A0A7S4RJE3_9STRA</name>
<reference evidence="2" key="1">
    <citation type="submission" date="2021-01" db="EMBL/GenBank/DDBJ databases">
        <authorList>
            <person name="Corre E."/>
            <person name="Pelletier E."/>
            <person name="Niang G."/>
            <person name="Scheremetjew M."/>
            <person name="Finn R."/>
            <person name="Kale V."/>
            <person name="Holt S."/>
            <person name="Cochrane G."/>
            <person name="Meng A."/>
            <person name="Brown T."/>
            <person name="Cohen L."/>
        </authorList>
    </citation>
    <scope>NUCLEOTIDE SEQUENCE</scope>
    <source>
        <strain evidence="2">GSO104</strain>
    </source>
</reference>
<proteinExistence type="predicted"/>
<protein>
    <submittedName>
        <fullName evidence="2">Uncharacterized protein</fullName>
    </submittedName>
</protein>
<feature type="compositionally biased region" description="Basic and acidic residues" evidence="1">
    <location>
        <begin position="12"/>
        <end position="23"/>
    </location>
</feature>
<dbReference type="EMBL" id="HBNS01025098">
    <property type="protein sequence ID" value="CAE4616542.1"/>
    <property type="molecule type" value="Transcribed_RNA"/>
</dbReference>
<dbReference type="AlphaFoldDB" id="A0A7S4RJE3"/>
<feature type="region of interest" description="Disordered" evidence="1">
    <location>
        <begin position="1"/>
        <end position="32"/>
    </location>
</feature>
<organism evidence="2">
    <name type="scientific">Ditylum brightwellii</name>
    <dbReference type="NCBI Taxonomy" id="49249"/>
    <lineage>
        <taxon>Eukaryota</taxon>
        <taxon>Sar</taxon>
        <taxon>Stramenopiles</taxon>
        <taxon>Ochrophyta</taxon>
        <taxon>Bacillariophyta</taxon>
        <taxon>Mediophyceae</taxon>
        <taxon>Lithodesmiophycidae</taxon>
        <taxon>Lithodesmiales</taxon>
        <taxon>Lithodesmiaceae</taxon>
        <taxon>Ditylum</taxon>
    </lineage>
</organism>